<comment type="caution">
    <text evidence="1">The sequence shown here is derived from an EMBL/GenBank/DDBJ whole genome shotgun (WGS) entry which is preliminary data.</text>
</comment>
<accession>A0A8T2ICV7</accession>
<name>A0A8T2ICV7_9PIPI</name>
<sequence length="86" mass="10250">MVKMNCMELSTNHRRTCMELSTNHRRTCMELSTNHRRTCMELLTNYRRTCMENFAQNPHLAAICSFSRKLPVYRPPEHFHGMETIC</sequence>
<protein>
    <submittedName>
        <fullName evidence="1">Uncharacterized protein</fullName>
    </submittedName>
</protein>
<keyword evidence="2" id="KW-1185">Reference proteome</keyword>
<organism evidence="1 2">
    <name type="scientific">Hymenochirus boettgeri</name>
    <name type="common">Congo dwarf clawed frog</name>
    <dbReference type="NCBI Taxonomy" id="247094"/>
    <lineage>
        <taxon>Eukaryota</taxon>
        <taxon>Metazoa</taxon>
        <taxon>Chordata</taxon>
        <taxon>Craniata</taxon>
        <taxon>Vertebrata</taxon>
        <taxon>Euteleostomi</taxon>
        <taxon>Amphibia</taxon>
        <taxon>Batrachia</taxon>
        <taxon>Anura</taxon>
        <taxon>Pipoidea</taxon>
        <taxon>Pipidae</taxon>
        <taxon>Pipinae</taxon>
        <taxon>Hymenochirus</taxon>
    </lineage>
</organism>
<dbReference type="EMBL" id="JAACNH010020517">
    <property type="protein sequence ID" value="KAG8428910.1"/>
    <property type="molecule type" value="Genomic_DNA"/>
</dbReference>
<proteinExistence type="predicted"/>
<reference evidence="1" key="1">
    <citation type="thesis" date="2020" institute="ProQuest LLC" country="789 East Eisenhower Parkway, Ann Arbor, MI, USA">
        <title>Comparative Genomics and Chromosome Evolution.</title>
        <authorList>
            <person name="Mudd A.B."/>
        </authorList>
    </citation>
    <scope>NUCLEOTIDE SEQUENCE</scope>
    <source>
        <strain evidence="1">Female2</strain>
        <tissue evidence="1">Blood</tissue>
    </source>
</reference>
<evidence type="ECO:0000313" key="2">
    <source>
        <dbReference type="Proteomes" id="UP000812440"/>
    </source>
</evidence>
<dbReference type="Proteomes" id="UP000812440">
    <property type="component" value="Unassembled WGS sequence"/>
</dbReference>
<dbReference type="AlphaFoldDB" id="A0A8T2ICV7"/>
<gene>
    <name evidence="1" type="ORF">GDO86_018902</name>
</gene>
<evidence type="ECO:0000313" key="1">
    <source>
        <dbReference type="EMBL" id="KAG8428910.1"/>
    </source>
</evidence>